<dbReference type="EC" id="6.3.3.3" evidence="9"/>
<dbReference type="NCBIfam" id="TIGR00347">
    <property type="entry name" value="bioD"/>
    <property type="match status" value="1"/>
</dbReference>
<evidence type="ECO:0000256" key="2">
    <source>
        <dbReference type="ARBA" id="ARBA00022598"/>
    </source>
</evidence>
<evidence type="ECO:0000256" key="1">
    <source>
        <dbReference type="ARBA" id="ARBA00022490"/>
    </source>
</evidence>
<keyword evidence="2 9" id="KW-0436">Ligase</keyword>
<evidence type="ECO:0000313" key="10">
    <source>
        <dbReference type="EMBL" id="TWU09874.1"/>
    </source>
</evidence>
<feature type="binding site" evidence="9">
    <location>
        <position position="41"/>
    </location>
    <ligand>
        <name>substrate</name>
    </ligand>
</feature>
<comment type="subcellular location">
    <subcellularLocation>
        <location evidence="9">Cytoplasm</location>
    </subcellularLocation>
</comment>
<feature type="binding site" evidence="9">
    <location>
        <begin position="12"/>
        <end position="17"/>
    </location>
    <ligand>
        <name>ATP</name>
        <dbReference type="ChEBI" id="CHEBI:30616"/>
    </ligand>
</feature>
<feature type="binding site" evidence="9">
    <location>
        <position position="55"/>
    </location>
    <ligand>
        <name>Mg(2+)</name>
        <dbReference type="ChEBI" id="CHEBI:18420"/>
    </ligand>
</feature>
<evidence type="ECO:0000256" key="4">
    <source>
        <dbReference type="ARBA" id="ARBA00022741"/>
    </source>
</evidence>
<keyword evidence="5 9" id="KW-0093">Biotin biosynthesis</keyword>
<dbReference type="PANTHER" id="PTHR43210">
    <property type="entry name" value="DETHIOBIOTIN SYNTHETASE"/>
    <property type="match status" value="1"/>
</dbReference>
<dbReference type="HAMAP" id="MF_00336">
    <property type="entry name" value="BioD"/>
    <property type="match status" value="1"/>
</dbReference>
<proteinExistence type="inferred from homology"/>
<evidence type="ECO:0000256" key="6">
    <source>
        <dbReference type="ARBA" id="ARBA00022840"/>
    </source>
</evidence>
<comment type="catalytic activity">
    <reaction evidence="8">
        <text>(7R,8S)-8-amino-7-(carboxyamino)nonanoate + ATP = (4R,5S)-dethiobiotin + ADP + phosphate + H(+)</text>
        <dbReference type="Rhea" id="RHEA:63684"/>
        <dbReference type="ChEBI" id="CHEBI:15378"/>
        <dbReference type="ChEBI" id="CHEBI:30616"/>
        <dbReference type="ChEBI" id="CHEBI:43474"/>
        <dbReference type="ChEBI" id="CHEBI:149470"/>
        <dbReference type="ChEBI" id="CHEBI:149473"/>
        <dbReference type="ChEBI" id="CHEBI:456216"/>
    </reaction>
</comment>
<keyword evidence="7 9" id="KW-0460">Magnesium</keyword>
<sequence length="229" mass="24270">MEVYFVTGTGTDVGKTYCAAQFVETCRAAGRRVGVYKPVASGCELGDDGERLASDASVLWHAAGCPSTLDQVCPQRFIAPLAPPQAAIAEGVEVDQTLLMTGVEAWAAGGEDASQHPSTVFDVLVIEGAGGLFSPLATSLLNIDFALQLKERFPQMYVVLIARNRLGVIHECVATVRAAIATGLSIDKIVLNEFANEADESIATNSQQVEHWTGCPVAEMSLETIVPSE</sequence>
<dbReference type="GO" id="GO:0005829">
    <property type="term" value="C:cytosol"/>
    <property type="evidence" value="ECO:0007669"/>
    <property type="project" value="TreeGrafter"/>
</dbReference>
<dbReference type="Pfam" id="PF13500">
    <property type="entry name" value="AAA_26"/>
    <property type="match status" value="1"/>
</dbReference>
<organism evidence="10 11">
    <name type="scientific">Allorhodopirellula heiligendammensis</name>
    <dbReference type="NCBI Taxonomy" id="2714739"/>
    <lineage>
        <taxon>Bacteria</taxon>
        <taxon>Pseudomonadati</taxon>
        <taxon>Planctomycetota</taxon>
        <taxon>Planctomycetia</taxon>
        <taxon>Pirellulales</taxon>
        <taxon>Pirellulaceae</taxon>
        <taxon>Allorhodopirellula</taxon>
    </lineage>
</organism>
<dbReference type="Proteomes" id="UP000319908">
    <property type="component" value="Unassembled WGS sequence"/>
</dbReference>
<feature type="binding site" evidence="9">
    <location>
        <position position="55"/>
    </location>
    <ligand>
        <name>ATP</name>
        <dbReference type="ChEBI" id="CHEBI:30616"/>
    </ligand>
</feature>
<dbReference type="UniPathway" id="UPA00078">
    <property type="reaction ID" value="UER00161"/>
</dbReference>
<accession>A0A5C6BHE1</accession>
<dbReference type="AlphaFoldDB" id="A0A5C6BHE1"/>
<dbReference type="PANTHER" id="PTHR43210:SF2">
    <property type="entry name" value="ATP-DEPENDENT DETHIOBIOTIN SYNTHETASE BIOD 2"/>
    <property type="match status" value="1"/>
</dbReference>
<dbReference type="InterPro" id="IPR004472">
    <property type="entry name" value="DTB_synth_BioD"/>
</dbReference>
<protein>
    <recommendedName>
        <fullName evidence="9">ATP-dependent dethiobiotin synthetase BioD</fullName>
        <ecNumber evidence="9">6.3.3.3</ecNumber>
    </recommendedName>
    <alternativeName>
        <fullName evidence="9">DTB synthetase</fullName>
        <shortName evidence="9">DTBS</shortName>
    </alternativeName>
    <alternativeName>
        <fullName evidence="9">Dethiobiotin synthase</fullName>
    </alternativeName>
</protein>
<dbReference type="SUPFAM" id="SSF52540">
    <property type="entry name" value="P-loop containing nucleoside triphosphate hydrolases"/>
    <property type="match status" value="1"/>
</dbReference>
<feature type="binding site" evidence="9">
    <location>
        <position position="127"/>
    </location>
    <ligand>
        <name>Mg(2+)</name>
        <dbReference type="ChEBI" id="CHEBI:18420"/>
    </ligand>
</feature>
<comment type="caution">
    <text evidence="10">The sequence shown here is derived from an EMBL/GenBank/DDBJ whole genome shotgun (WGS) entry which is preliminary data.</text>
</comment>
<dbReference type="GO" id="GO:0005524">
    <property type="term" value="F:ATP binding"/>
    <property type="evidence" value="ECO:0007669"/>
    <property type="project" value="UniProtKB-UniRule"/>
</dbReference>
<dbReference type="GO" id="GO:0004141">
    <property type="term" value="F:dethiobiotin synthase activity"/>
    <property type="evidence" value="ECO:0007669"/>
    <property type="project" value="UniProtKB-UniRule"/>
</dbReference>
<comment type="function">
    <text evidence="9">Catalyzes a mechanistically unusual reaction, the ATP-dependent insertion of CO2 between the N7 and N8 nitrogen atoms of 7,8-diaminopelargonic acid (DAPA, also called 7,8-diammoniononanoate) to form a ureido ring.</text>
</comment>
<feature type="binding site" evidence="9">
    <location>
        <position position="16"/>
    </location>
    <ligand>
        <name>Mg(2+)</name>
        <dbReference type="ChEBI" id="CHEBI:18420"/>
    </ligand>
</feature>
<name>A0A5C6BHE1_9BACT</name>
<comment type="similarity">
    <text evidence="9">Belongs to the dethiobiotin synthetase family.</text>
</comment>
<dbReference type="GO" id="GO:0009102">
    <property type="term" value="P:biotin biosynthetic process"/>
    <property type="evidence" value="ECO:0007669"/>
    <property type="project" value="UniProtKB-UniRule"/>
</dbReference>
<evidence type="ECO:0000256" key="7">
    <source>
        <dbReference type="ARBA" id="ARBA00022842"/>
    </source>
</evidence>
<evidence type="ECO:0000313" key="11">
    <source>
        <dbReference type="Proteomes" id="UP000319908"/>
    </source>
</evidence>
<dbReference type="Gene3D" id="3.40.50.300">
    <property type="entry name" value="P-loop containing nucleotide triphosphate hydrolases"/>
    <property type="match status" value="1"/>
</dbReference>
<keyword evidence="11" id="KW-1185">Reference proteome</keyword>
<keyword evidence="1 9" id="KW-0963">Cytoplasm</keyword>
<evidence type="ECO:0000256" key="3">
    <source>
        <dbReference type="ARBA" id="ARBA00022723"/>
    </source>
</evidence>
<comment type="caution">
    <text evidence="9">Lacks conserved residue(s) required for the propagation of feature annotation.</text>
</comment>
<evidence type="ECO:0000256" key="8">
    <source>
        <dbReference type="ARBA" id="ARBA00047386"/>
    </source>
</evidence>
<keyword evidence="3 9" id="KW-0479">Metal-binding</keyword>
<feature type="binding site" evidence="9">
    <location>
        <begin position="127"/>
        <end position="130"/>
    </location>
    <ligand>
        <name>ATP</name>
        <dbReference type="ChEBI" id="CHEBI:30616"/>
    </ligand>
</feature>
<dbReference type="GO" id="GO:0000287">
    <property type="term" value="F:magnesium ion binding"/>
    <property type="evidence" value="ECO:0007669"/>
    <property type="project" value="UniProtKB-UniRule"/>
</dbReference>
<evidence type="ECO:0000256" key="9">
    <source>
        <dbReference type="HAMAP-Rule" id="MF_00336"/>
    </source>
</evidence>
<gene>
    <name evidence="10" type="primary">bioD1</name>
    <name evidence="9" type="synonym">bioD</name>
    <name evidence="10" type="ORF">Poly21_54210</name>
</gene>
<keyword evidence="4 9" id="KW-0547">Nucleotide-binding</keyword>
<reference evidence="10 11" key="1">
    <citation type="journal article" date="2020" name="Antonie Van Leeuwenhoek">
        <title>Rhodopirellula heiligendammensis sp. nov., Rhodopirellula pilleata sp. nov., and Rhodopirellula solitaria sp. nov. isolated from natural or artificial marine surfaces in Northern Germany and California, USA, and emended description of the genus Rhodopirellula.</title>
        <authorList>
            <person name="Kallscheuer N."/>
            <person name="Wiegand S."/>
            <person name="Jogler M."/>
            <person name="Boedeker C."/>
            <person name="Peeters S.H."/>
            <person name="Rast P."/>
            <person name="Heuer A."/>
            <person name="Jetten M.S.M."/>
            <person name="Rohde M."/>
            <person name="Jogler C."/>
        </authorList>
    </citation>
    <scope>NUCLEOTIDE SEQUENCE [LARGE SCALE GENOMIC DNA]</scope>
    <source>
        <strain evidence="10 11">Poly21</strain>
    </source>
</reference>
<keyword evidence="6 9" id="KW-0067">ATP-binding</keyword>
<comment type="cofactor">
    <cofactor evidence="9">
        <name>Mg(2+)</name>
        <dbReference type="ChEBI" id="CHEBI:18420"/>
    </cofactor>
</comment>
<dbReference type="PIRSF" id="PIRSF006755">
    <property type="entry name" value="DTB_synth"/>
    <property type="match status" value="1"/>
</dbReference>
<dbReference type="EMBL" id="SJPU01000006">
    <property type="protein sequence ID" value="TWU09874.1"/>
    <property type="molecule type" value="Genomic_DNA"/>
</dbReference>
<feature type="active site" evidence="9">
    <location>
        <position position="37"/>
    </location>
</feature>
<comment type="subunit">
    <text evidence="9">Homodimer.</text>
</comment>
<evidence type="ECO:0000256" key="5">
    <source>
        <dbReference type="ARBA" id="ARBA00022756"/>
    </source>
</evidence>
<feature type="binding site" evidence="9">
    <location>
        <begin position="192"/>
        <end position="193"/>
    </location>
    <ligand>
        <name>ATP</name>
        <dbReference type="ChEBI" id="CHEBI:30616"/>
    </ligand>
</feature>
<dbReference type="RefSeq" id="WP_146409850.1">
    <property type="nucleotide sequence ID" value="NZ_SJPU01000006.1"/>
</dbReference>
<comment type="pathway">
    <text evidence="9">Cofactor biosynthesis; biotin biosynthesis; biotin from 7,8-diaminononanoate: step 1/2.</text>
</comment>
<dbReference type="CDD" id="cd03109">
    <property type="entry name" value="DTBS"/>
    <property type="match status" value="1"/>
</dbReference>
<dbReference type="OrthoDB" id="9802097at2"/>
<dbReference type="InterPro" id="IPR027417">
    <property type="entry name" value="P-loop_NTPase"/>
</dbReference>
<comment type="catalytic activity">
    <reaction evidence="9">
        <text>(7R,8S)-7,8-diammoniononanoate + CO2 + ATP = (4R,5S)-dethiobiotin + ADP + phosphate + 3 H(+)</text>
        <dbReference type="Rhea" id="RHEA:15805"/>
        <dbReference type="ChEBI" id="CHEBI:15378"/>
        <dbReference type="ChEBI" id="CHEBI:16526"/>
        <dbReference type="ChEBI" id="CHEBI:30616"/>
        <dbReference type="ChEBI" id="CHEBI:43474"/>
        <dbReference type="ChEBI" id="CHEBI:149469"/>
        <dbReference type="ChEBI" id="CHEBI:149473"/>
        <dbReference type="ChEBI" id="CHEBI:456216"/>
        <dbReference type="EC" id="6.3.3.3"/>
    </reaction>
</comment>